<proteinExistence type="predicted"/>
<evidence type="ECO:0000256" key="1">
    <source>
        <dbReference type="SAM" id="MobiDB-lite"/>
    </source>
</evidence>
<organism evidence="2 3">
    <name type="scientific">Elysia crispata</name>
    <name type="common">lettuce slug</name>
    <dbReference type="NCBI Taxonomy" id="231223"/>
    <lineage>
        <taxon>Eukaryota</taxon>
        <taxon>Metazoa</taxon>
        <taxon>Spiralia</taxon>
        <taxon>Lophotrochozoa</taxon>
        <taxon>Mollusca</taxon>
        <taxon>Gastropoda</taxon>
        <taxon>Heterobranchia</taxon>
        <taxon>Euthyneura</taxon>
        <taxon>Panpulmonata</taxon>
        <taxon>Sacoglossa</taxon>
        <taxon>Placobranchoidea</taxon>
        <taxon>Plakobranchidae</taxon>
        <taxon>Elysia</taxon>
    </lineage>
</organism>
<reference evidence="2" key="1">
    <citation type="journal article" date="2023" name="G3 (Bethesda)">
        <title>A reference genome for the long-term kleptoplast-retaining sea slug Elysia crispata morphotype clarki.</title>
        <authorList>
            <person name="Eastman K.E."/>
            <person name="Pendleton A.L."/>
            <person name="Shaikh M.A."/>
            <person name="Suttiyut T."/>
            <person name="Ogas R."/>
            <person name="Tomko P."/>
            <person name="Gavelis G."/>
            <person name="Widhalm J.R."/>
            <person name="Wisecaver J.H."/>
        </authorList>
    </citation>
    <scope>NUCLEOTIDE SEQUENCE</scope>
    <source>
        <strain evidence="2">ECLA1</strain>
    </source>
</reference>
<dbReference type="AlphaFoldDB" id="A0AAE0XRH5"/>
<gene>
    <name evidence="2" type="ORF">RRG08_042710</name>
</gene>
<dbReference type="Proteomes" id="UP001283361">
    <property type="component" value="Unassembled WGS sequence"/>
</dbReference>
<keyword evidence="3" id="KW-1185">Reference proteome</keyword>
<feature type="region of interest" description="Disordered" evidence="1">
    <location>
        <begin position="76"/>
        <end position="96"/>
    </location>
</feature>
<dbReference type="EMBL" id="JAWDGP010007852">
    <property type="protein sequence ID" value="KAK3702724.1"/>
    <property type="molecule type" value="Genomic_DNA"/>
</dbReference>
<comment type="caution">
    <text evidence="2">The sequence shown here is derived from an EMBL/GenBank/DDBJ whole genome shotgun (WGS) entry which is preliminary data.</text>
</comment>
<accession>A0AAE0XRH5</accession>
<protein>
    <submittedName>
        <fullName evidence="2">Uncharacterized protein</fullName>
    </submittedName>
</protein>
<evidence type="ECO:0000313" key="3">
    <source>
        <dbReference type="Proteomes" id="UP001283361"/>
    </source>
</evidence>
<sequence length="96" mass="10616">MSQTLQPSEHPQPVKQSALKFNDLKPDMVTYLTESPYQVQLGTEGKRAHAKPTHLLPSATSAIRRLLVGDLNDRVGNPPVTLGYSSPKLREEKGPR</sequence>
<name>A0AAE0XRH5_9GAST</name>
<evidence type="ECO:0000313" key="2">
    <source>
        <dbReference type="EMBL" id="KAK3702724.1"/>
    </source>
</evidence>